<keyword evidence="3" id="KW-1185">Reference proteome</keyword>
<protein>
    <submittedName>
        <fullName evidence="2">Uncharacterized protein</fullName>
    </submittedName>
</protein>
<feature type="region of interest" description="Disordered" evidence="1">
    <location>
        <begin position="122"/>
        <end position="162"/>
    </location>
</feature>
<accession>A0A151X149</accession>
<evidence type="ECO:0000313" key="3">
    <source>
        <dbReference type="Proteomes" id="UP000075809"/>
    </source>
</evidence>
<dbReference type="EMBL" id="KQ982588">
    <property type="protein sequence ID" value="KYQ54086.1"/>
    <property type="molecule type" value="Genomic_DNA"/>
</dbReference>
<sequence length="292" mass="32061">VLDSAILRRVARRPVPRNNYPSHRPMGPKLLPSLEIPCSVARATNPYSYPEEISMESYRKFTVAATRAVGVGESQTGNVCEPLSSTPSCRQSNTDTRHWQTPTTATTTTTMSVRFFRRSCSHDAVNDENDDEDEDDDEDDNDDYHQDDRVNGREKFRGKSPRHLARENIAGYPSWTLIKSSLRGVSSSRYGLSRWVTQGSTAPGGALGKLVGHPPSGVMAPLTTGRCFRNSPLIRLRAPPLSPGAVSCVALRNSGSVRALPPLLRSRLASIVSFQNHGYDLTGLLCLRSIPV</sequence>
<dbReference type="Proteomes" id="UP000075809">
    <property type="component" value="Unassembled WGS sequence"/>
</dbReference>
<feature type="non-terminal residue" evidence="2">
    <location>
        <position position="1"/>
    </location>
</feature>
<evidence type="ECO:0000313" key="2">
    <source>
        <dbReference type="EMBL" id="KYQ54086.1"/>
    </source>
</evidence>
<feature type="compositionally biased region" description="Basic and acidic residues" evidence="1">
    <location>
        <begin position="143"/>
        <end position="157"/>
    </location>
</feature>
<dbReference type="AlphaFoldDB" id="A0A151X149"/>
<feature type="compositionally biased region" description="Acidic residues" evidence="1">
    <location>
        <begin position="126"/>
        <end position="142"/>
    </location>
</feature>
<proteinExistence type="predicted"/>
<name>A0A151X149_9HYME</name>
<feature type="compositionally biased region" description="Polar residues" evidence="1">
    <location>
        <begin position="78"/>
        <end position="94"/>
    </location>
</feature>
<reference evidence="2 3" key="1">
    <citation type="submission" date="2015-09" db="EMBL/GenBank/DDBJ databases">
        <title>Trachymyrmex zeteki WGS genome.</title>
        <authorList>
            <person name="Nygaard S."/>
            <person name="Hu H."/>
            <person name="Boomsma J."/>
            <person name="Zhang G."/>
        </authorList>
    </citation>
    <scope>NUCLEOTIDE SEQUENCE [LARGE SCALE GENOMIC DNA]</scope>
    <source>
        <strain evidence="2">Tzet28-1</strain>
        <tissue evidence="2">Whole body</tissue>
    </source>
</reference>
<feature type="region of interest" description="Disordered" evidence="1">
    <location>
        <begin position="78"/>
        <end position="106"/>
    </location>
</feature>
<evidence type="ECO:0000256" key="1">
    <source>
        <dbReference type="SAM" id="MobiDB-lite"/>
    </source>
</evidence>
<gene>
    <name evidence="2" type="ORF">ALC60_06958</name>
</gene>
<organism evidence="2 3">
    <name type="scientific">Mycetomoellerius zeteki</name>
    <dbReference type="NCBI Taxonomy" id="64791"/>
    <lineage>
        <taxon>Eukaryota</taxon>
        <taxon>Metazoa</taxon>
        <taxon>Ecdysozoa</taxon>
        <taxon>Arthropoda</taxon>
        <taxon>Hexapoda</taxon>
        <taxon>Insecta</taxon>
        <taxon>Pterygota</taxon>
        <taxon>Neoptera</taxon>
        <taxon>Endopterygota</taxon>
        <taxon>Hymenoptera</taxon>
        <taxon>Apocrita</taxon>
        <taxon>Aculeata</taxon>
        <taxon>Formicoidea</taxon>
        <taxon>Formicidae</taxon>
        <taxon>Myrmicinae</taxon>
        <taxon>Mycetomoellerius</taxon>
    </lineage>
</organism>